<dbReference type="InterPro" id="IPR056156">
    <property type="entry name" value="TPR_IF140_C"/>
</dbReference>
<dbReference type="GO" id="GO:0036064">
    <property type="term" value="C:ciliary basal body"/>
    <property type="evidence" value="ECO:0007669"/>
    <property type="project" value="TreeGrafter"/>
</dbReference>
<reference evidence="10" key="1">
    <citation type="journal article" date="2010" name="Science">
        <title>Plasticity of animal genome architecture unmasked by rapid evolution of a pelagic tunicate.</title>
        <authorList>
            <person name="Denoeud F."/>
            <person name="Henriet S."/>
            <person name="Mungpakdee S."/>
            <person name="Aury J.M."/>
            <person name="Da Silva C."/>
            <person name="Brinkmann H."/>
            <person name="Mikhaleva J."/>
            <person name="Olsen L.C."/>
            <person name="Jubin C."/>
            <person name="Canestro C."/>
            <person name="Bouquet J.M."/>
            <person name="Danks G."/>
            <person name="Poulain J."/>
            <person name="Campsteijn C."/>
            <person name="Adamski M."/>
            <person name="Cross I."/>
            <person name="Yadetie F."/>
            <person name="Muffato M."/>
            <person name="Louis A."/>
            <person name="Butcher S."/>
            <person name="Tsagkogeorga G."/>
            <person name="Konrad A."/>
            <person name="Singh S."/>
            <person name="Jensen M.F."/>
            <person name="Cong E.H."/>
            <person name="Eikeseth-Otteraa H."/>
            <person name="Noel B."/>
            <person name="Anthouard V."/>
            <person name="Porcel B.M."/>
            <person name="Kachouri-Lafond R."/>
            <person name="Nishino A."/>
            <person name="Ugolini M."/>
            <person name="Chourrout P."/>
            <person name="Nishida H."/>
            <person name="Aasland R."/>
            <person name="Huzurbazar S."/>
            <person name="Westhof E."/>
            <person name="Delsuc F."/>
            <person name="Lehrach H."/>
            <person name="Reinhardt R."/>
            <person name="Weissenbach J."/>
            <person name="Roy S.W."/>
            <person name="Artiguenave F."/>
            <person name="Postlethwait J.H."/>
            <person name="Manak J.R."/>
            <person name="Thompson E.M."/>
            <person name="Jaillon O."/>
            <person name="Du Pasquier L."/>
            <person name="Boudinot P."/>
            <person name="Liberles D.A."/>
            <person name="Volff J.N."/>
            <person name="Philippe H."/>
            <person name="Lenhard B."/>
            <person name="Roest Crollius H."/>
            <person name="Wincker P."/>
            <person name="Chourrout D."/>
        </authorList>
    </citation>
    <scope>NUCLEOTIDE SEQUENCE [LARGE SCALE GENOMIC DNA]</scope>
</reference>
<evidence type="ECO:0000256" key="4">
    <source>
        <dbReference type="ARBA" id="ARBA00023069"/>
    </source>
</evidence>
<name>E4WQF1_OIKDI</name>
<feature type="domain" description="IF140/IFT172/WDR19 TPR" evidence="9">
    <location>
        <begin position="708"/>
        <end position="1192"/>
    </location>
</feature>
<keyword evidence="2" id="KW-0853">WD repeat</keyword>
<protein>
    <submittedName>
        <fullName evidence="10">Uncharacterized protein</fullName>
    </submittedName>
</protein>
<dbReference type="Gene3D" id="2.130.10.10">
    <property type="entry name" value="YVTN repeat-like/Quinoprotein amine dehydrogenase"/>
    <property type="match status" value="2"/>
</dbReference>
<dbReference type="Proteomes" id="UP000001307">
    <property type="component" value="Unassembled WGS sequence"/>
</dbReference>
<keyword evidence="4" id="KW-0969">Cilium</keyword>
<dbReference type="PANTHER" id="PTHR15722">
    <property type="entry name" value="IFT140/172-RELATED"/>
    <property type="match status" value="1"/>
</dbReference>
<dbReference type="Pfam" id="PF24762">
    <property type="entry name" value="TPR_IF140-IFT172"/>
    <property type="match status" value="1"/>
</dbReference>
<evidence type="ECO:0000256" key="3">
    <source>
        <dbReference type="ARBA" id="ARBA00022737"/>
    </source>
</evidence>
<keyword evidence="5" id="KW-0966">Cell projection</keyword>
<evidence type="ECO:0000259" key="6">
    <source>
        <dbReference type="Pfam" id="PF23383"/>
    </source>
</evidence>
<evidence type="ECO:0000256" key="5">
    <source>
        <dbReference type="ARBA" id="ARBA00023273"/>
    </source>
</evidence>
<dbReference type="InterPro" id="IPR015943">
    <property type="entry name" value="WD40/YVTN_repeat-like_dom_sf"/>
</dbReference>
<dbReference type="SUPFAM" id="SSF48452">
    <property type="entry name" value="TPR-like"/>
    <property type="match status" value="1"/>
</dbReference>
<dbReference type="InterPro" id="IPR056154">
    <property type="entry name" value="Beta-prop_IFT140_1st"/>
</dbReference>
<dbReference type="FunCoup" id="E4WQF1">
    <property type="interactions" value="69"/>
</dbReference>
<dbReference type="PANTHER" id="PTHR15722:SF7">
    <property type="entry name" value="INTRAFLAGELLAR TRANSPORT PROTEIN 140 HOMOLOG"/>
    <property type="match status" value="1"/>
</dbReference>
<dbReference type="GO" id="GO:0030991">
    <property type="term" value="C:intraciliary transport particle A"/>
    <property type="evidence" value="ECO:0007669"/>
    <property type="project" value="TreeGrafter"/>
</dbReference>
<dbReference type="Pfam" id="PF24760">
    <property type="entry name" value="TPR_IF140_C"/>
    <property type="match status" value="1"/>
</dbReference>
<sequence length="1357" mass="151050">MTLFFDHALPELAGECDEILFHDKEQRLAVSSYNPATNQGVVTVYNSNGVAIDNEVKHVRPLKILWHPQKAILAVVWASGSVLIWNTVNGEKTEHSELAPDGVTIINLAWSQPGGKRLASIQDDGVVKSFRANAKAQLQLKPAWEHKIPSGAGAILCRKQDGASSDLAKMAVAAVSGEDLFGQLHPSRSMDLTQTVESLGFFVGANDGKIYFIDAKGQLIECLSAPAGITEFKFNIERSILVTVCKDISLAAFRVTPDSSLMELGKIKLSGKTISCDWAAPGVMVSTTGDSSLKIWDMQASEHHLVQNEDGASMTSVACHNGTVAAALGANGVSFWSYSRSKSNAVVLKSKKSSATKPAMSLTWFKKSLLTPLLAVASKSSAFYLREQEISEMSRGDMQIIQLGPKRLQIIQNNVKIVHDNDVPIYNVALCPPNFTIYSGQSMFIQEMGPNGLATNSGSFESPSQQLAMSAQTVYSFNDDQTKIRCHSLAGVEKQILSLGGFSVKMTINGNYLAAAIVPSTVKVFDLARREAKQTVHRDLTTLGSDIGVVTDIAVNCAANRLSMTTDNGRGESSSRIHIYAPDRQKMFSYDINDENEGQNEGNLDRFYPLNMKWDEHDKQLLAIEYASSSEHLVVLVWSTDSEVVSQERIAFPKDGRKFLSLCTPNLHFSTTDSEIRKVPLQDFVGLTECDKTTRVALLDFSRQMALGDLDSAFNSIKLIKNETVWLNLAKRCVYTKRIDVAQVCLANMGNAAAAAALRKVQNEEPVEARVAMLAMQLGMNKEAEELYIQSKRFDLLNKFYQAVGRWDDALTTAKKSDRLHLRSTHYNFAKKCEWEKEYEQAVGHYEESKTHLFEIPRMLFDEPERLKSYVQKNTDMNKWWAQYMEYTGEFEEAEKYYKQCGDYLALARVLCVKEDFNEADKLANETGDSAACLHMARHHELAGDVKQAIHFYTRAGAYNNVIRICKEHGFEDQLFNVALLSQPRDMLLAADHFQKNESTLDKAVLLYHRAGNLAKAIDLVFQQQRFGVLEQLVDELDHSAPPEVLSRCAKFFLEHGRSAKAAHLFILSKSYPRAMQIIIEEDVDMSPRMVELLNLPPGCSSDVPGREKIMKAAAQHCYDKTQFADAAKLFQHAGLRQEAMKCLARLGDVKKMVEFAQLARDPSLFILAGNYLRSTNAWQEDPAILKAIVTFYRKARKLDLMTTFFIECAQHQIDSASDYDQALGLLQQAVKQLQSSKADTSEQINILREKAIDYKKFTDVVKAMKSSPSDGIDMVSALMREVHEGNSCVRMADLAAFCVKFHASTNPTKATEYLKLIQKDSDRHVTEFVDAETIKKLKASIAASRAAAQTESEAIE</sequence>
<evidence type="ECO:0000259" key="7">
    <source>
        <dbReference type="Pfam" id="PF23385"/>
    </source>
</evidence>
<accession>E4WQF1</accession>
<keyword evidence="11" id="KW-1185">Reference proteome</keyword>
<dbReference type="InterPro" id="IPR056155">
    <property type="entry name" value="Beta-prop_IFT140_2nd"/>
</dbReference>
<keyword evidence="3" id="KW-0677">Repeat</keyword>
<dbReference type="GO" id="GO:0035721">
    <property type="term" value="P:intraciliary retrograde transport"/>
    <property type="evidence" value="ECO:0007669"/>
    <property type="project" value="TreeGrafter"/>
</dbReference>
<evidence type="ECO:0000313" key="11">
    <source>
        <dbReference type="Proteomes" id="UP000001307"/>
    </source>
</evidence>
<dbReference type="InterPro" id="IPR036322">
    <property type="entry name" value="WD40_repeat_dom_sf"/>
</dbReference>
<feature type="domain" description="IFT140 first beta-propeller" evidence="6">
    <location>
        <begin position="3"/>
        <end position="388"/>
    </location>
</feature>
<dbReference type="Gene3D" id="1.25.40.470">
    <property type="match status" value="1"/>
</dbReference>
<dbReference type="GO" id="GO:0005930">
    <property type="term" value="C:axoneme"/>
    <property type="evidence" value="ECO:0007669"/>
    <property type="project" value="TreeGrafter"/>
</dbReference>
<organism evidence="10">
    <name type="scientific">Oikopleura dioica</name>
    <name type="common">Tunicate</name>
    <dbReference type="NCBI Taxonomy" id="34765"/>
    <lineage>
        <taxon>Eukaryota</taxon>
        <taxon>Metazoa</taxon>
        <taxon>Chordata</taxon>
        <taxon>Tunicata</taxon>
        <taxon>Appendicularia</taxon>
        <taxon>Copelata</taxon>
        <taxon>Oikopleuridae</taxon>
        <taxon>Oikopleura</taxon>
    </lineage>
</organism>
<dbReference type="SUPFAM" id="SSF50978">
    <property type="entry name" value="WD40 repeat-like"/>
    <property type="match status" value="1"/>
</dbReference>
<dbReference type="OrthoDB" id="10258787at2759"/>
<evidence type="ECO:0000259" key="8">
    <source>
        <dbReference type="Pfam" id="PF24760"/>
    </source>
</evidence>
<feature type="domain" description="IFT140 second beta-propeller" evidence="7">
    <location>
        <begin position="398"/>
        <end position="630"/>
    </location>
</feature>
<proteinExistence type="predicted"/>
<evidence type="ECO:0000313" key="10">
    <source>
        <dbReference type="EMBL" id="CBY20892.1"/>
    </source>
</evidence>
<gene>
    <name evidence="10" type="ORF">GSOID_T00000900001</name>
</gene>
<evidence type="ECO:0000256" key="2">
    <source>
        <dbReference type="ARBA" id="ARBA00022574"/>
    </source>
</evidence>
<feature type="domain" description="IF140 C-terminal TPR" evidence="8">
    <location>
        <begin position="1200"/>
        <end position="1316"/>
    </location>
</feature>
<dbReference type="SUPFAM" id="SSF82171">
    <property type="entry name" value="DPP6 N-terminal domain-like"/>
    <property type="match status" value="1"/>
</dbReference>
<evidence type="ECO:0000259" key="9">
    <source>
        <dbReference type="Pfam" id="PF24762"/>
    </source>
</evidence>
<dbReference type="Pfam" id="PF23385">
    <property type="entry name" value="Beta-prop_IFT140_2nd"/>
    <property type="match status" value="1"/>
</dbReference>
<evidence type="ECO:0000256" key="1">
    <source>
        <dbReference type="ARBA" id="ARBA00004138"/>
    </source>
</evidence>
<dbReference type="InParanoid" id="E4WQF1"/>
<comment type="subcellular location">
    <subcellularLocation>
        <location evidence="1">Cell projection</location>
        <location evidence="1">Cilium</location>
    </subcellularLocation>
</comment>
<dbReference type="EMBL" id="FN653015">
    <property type="protein sequence ID" value="CBY20892.1"/>
    <property type="molecule type" value="Genomic_DNA"/>
</dbReference>
<dbReference type="Pfam" id="PF23383">
    <property type="entry name" value="Beta-prop_IFT140_1st"/>
    <property type="match status" value="1"/>
</dbReference>
<dbReference type="InterPro" id="IPR011990">
    <property type="entry name" value="TPR-like_helical_dom_sf"/>
</dbReference>
<dbReference type="InterPro" id="IPR056168">
    <property type="entry name" value="TPR_IF140/IFT172/WDR19"/>
</dbReference>